<feature type="non-terminal residue" evidence="2">
    <location>
        <position position="1"/>
    </location>
</feature>
<name>A0ABS8VAT1_DATST</name>
<feature type="compositionally biased region" description="Low complexity" evidence="1">
    <location>
        <begin position="1"/>
        <end position="18"/>
    </location>
</feature>
<sequence>GATPVAAPAQAARYGAQRTQPPSLSLRPFDDALVTEEVRSRQVSDNRHLGITPSMVKLTVVSQ</sequence>
<accession>A0ABS8VAT1</accession>
<proteinExistence type="predicted"/>
<comment type="caution">
    <text evidence="2">The sequence shown here is derived from an EMBL/GenBank/DDBJ whole genome shotgun (WGS) entry which is preliminary data.</text>
</comment>
<dbReference type="EMBL" id="JACEIK010003817">
    <property type="protein sequence ID" value="MCD9643209.1"/>
    <property type="molecule type" value="Genomic_DNA"/>
</dbReference>
<evidence type="ECO:0000256" key="1">
    <source>
        <dbReference type="SAM" id="MobiDB-lite"/>
    </source>
</evidence>
<evidence type="ECO:0000313" key="3">
    <source>
        <dbReference type="Proteomes" id="UP000823775"/>
    </source>
</evidence>
<feature type="non-terminal residue" evidence="2">
    <location>
        <position position="63"/>
    </location>
</feature>
<organism evidence="2 3">
    <name type="scientific">Datura stramonium</name>
    <name type="common">Jimsonweed</name>
    <name type="synonym">Common thornapple</name>
    <dbReference type="NCBI Taxonomy" id="4076"/>
    <lineage>
        <taxon>Eukaryota</taxon>
        <taxon>Viridiplantae</taxon>
        <taxon>Streptophyta</taxon>
        <taxon>Embryophyta</taxon>
        <taxon>Tracheophyta</taxon>
        <taxon>Spermatophyta</taxon>
        <taxon>Magnoliopsida</taxon>
        <taxon>eudicotyledons</taxon>
        <taxon>Gunneridae</taxon>
        <taxon>Pentapetalae</taxon>
        <taxon>asterids</taxon>
        <taxon>lamiids</taxon>
        <taxon>Solanales</taxon>
        <taxon>Solanaceae</taxon>
        <taxon>Solanoideae</taxon>
        <taxon>Datureae</taxon>
        <taxon>Datura</taxon>
    </lineage>
</organism>
<dbReference type="Proteomes" id="UP000823775">
    <property type="component" value="Unassembled WGS sequence"/>
</dbReference>
<evidence type="ECO:0000313" key="2">
    <source>
        <dbReference type="EMBL" id="MCD9643209.1"/>
    </source>
</evidence>
<feature type="region of interest" description="Disordered" evidence="1">
    <location>
        <begin position="1"/>
        <end position="27"/>
    </location>
</feature>
<reference evidence="2 3" key="1">
    <citation type="journal article" date="2021" name="BMC Genomics">
        <title>Datura genome reveals duplications of psychoactive alkaloid biosynthetic genes and high mutation rate following tissue culture.</title>
        <authorList>
            <person name="Rajewski A."/>
            <person name="Carter-House D."/>
            <person name="Stajich J."/>
            <person name="Litt A."/>
        </authorList>
    </citation>
    <scope>NUCLEOTIDE SEQUENCE [LARGE SCALE GENOMIC DNA]</scope>
    <source>
        <strain evidence="2">AR-01</strain>
    </source>
</reference>
<keyword evidence="3" id="KW-1185">Reference proteome</keyword>
<protein>
    <submittedName>
        <fullName evidence="2">Uncharacterized protein</fullName>
    </submittedName>
</protein>
<gene>
    <name evidence="2" type="ORF">HAX54_030459</name>
</gene>